<dbReference type="NCBIfam" id="TIGR00229">
    <property type="entry name" value="sensory_box"/>
    <property type="match status" value="2"/>
</dbReference>
<dbReference type="PROSITE" id="PS50887">
    <property type="entry name" value="GGDEF"/>
    <property type="match status" value="1"/>
</dbReference>
<dbReference type="Gene3D" id="3.30.450.20">
    <property type="entry name" value="PAS domain"/>
    <property type="match status" value="2"/>
</dbReference>
<feature type="domain" description="GGDEF" evidence="2">
    <location>
        <begin position="406"/>
        <end position="539"/>
    </location>
</feature>
<dbReference type="SUPFAM" id="SSF55785">
    <property type="entry name" value="PYP-like sensor domain (PAS domain)"/>
    <property type="match status" value="2"/>
</dbReference>
<dbReference type="PANTHER" id="PTHR44757">
    <property type="entry name" value="DIGUANYLATE CYCLASE DGCP"/>
    <property type="match status" value="1"/>
</dbReference>
<protein>
    <submittedName>
        <fullName evidence="3">PAS domain S-box-containing protein/diguanylate cyclase (GGDEF)-like protein</fullName>
    </submittedName>
</protein>
<dbReference type="InterPro" id="IPR000160">
    <property type="entry name" value="GGDEF_dom"/>
</dbReference>
<dbReference type="OrthoDB" id="8526884at2"/>
<dbReference type="Proteomes" id="UP000245469">
    <property type="component" value="Unassembled WGS sequence"/>
</dbReference>
<dbReference type="InterPro" id="IPR000014">
    <property type="entry name" value="PAS"/>
</dbReference>
<dbReference type="NCBIfam" id="TIGR00254">
    <property type="entry name" value="GGDEF"/>
    <property type="match status" value="1"/>
</dbReference>
<accession>A0A316AAC0</accession>
<dbReference type="Pfam" id="PF08448">
    <property type="entry name" value="PAS_4"/>
    <property type="match status" value="1"/>
</dbReference>
<dbReference type="SMART" id="SM00091">
    <property type="entry name" value="PAS"/>
    <property type="match status" value="2"/>
</dbReference>
<evidence type="ECO:0000313" key="3">
    <source>
        <dbReference type="EMBL" id="PWJ54349.1"/>
    </source>
</evidence>
<dbReference type="SUPFAM" id="SSF55073">
    <property type="entry name" value="Nucleotide cyclase"/>
    <property type="match status" value="1"/>
</dbReference>
<dbReference type="InterPro" id="IPR029787">
    <property type="entry name" value="Nucleotide_cyclase"/>
</dbReference>
<dbReference type="CDD" id="cd01949">
    <property type="entry name" value="GGDEF"/>
    <property type="match status" value="1"/>
</dbReference>
<dbReference type="CDD" id="cd00130">
    <property type="entry name" value="PAS"/>
    <property type="match status" value="2"/>
</dbReference>
<dbReference type="Gene3D" id="3.30.70.270">
    <property type="match status" value="1"/>
</dbReference>
<dbReference type="EMBL" id="QGDQ01000007">
    <property type="protein sequence ID" value="PWJ54349.1"/>
    <property type="molecule type" value="Genomic_DNA"/>
</dbReference>
<evidence type="ECO:0000259" key="2">
    <source>
        <dbReference type="PROSITE" id="PS50887"/>
    </source>
</evidence>
<dbReference type="InterPro" id="IPR035965">
    <property type="entry name" value="PAS-like_dom_sf"/>
</dbReference>
<dbReference type="SMART" id="SM00267">
    <property type="entry name" value="GGDEF"/>
    <property type="match status" value="1"/>
</dbReference>
<dbReference type="InterPro" id="IPR013655">
    <property type="entry name" value="PAS_fold_3"/>
</dbReference>
<feature type="domain" description="PAS" evidence="1">
    <location>
        <begin position="141"/>
        <end position="181"/>
    </location>
</feature>
<evidence type="ECO:0000259" key="1">
    <source>
        <dbReference type="PROSITE" id="PS50112"/>
    </source>
</evidence>
<dbReference type="AlphaFoldDB" id="A0A316AAC0"/>
<dbReference type="PROSITE" id="PS50112">
    <property type="entry name" value="PAS"/>
    <property type="match status" value="1"/>
</dbReference>
<proteinExistence type="predicted"/>
<dbReference type="InterPro" id="IPR052155">
    <property type="entry name" value="Biofilm_reg_signaling"/>
</dbReference>
<dbReference type="RefSeq" id="WP_109773681.1">
    <property type="nucleotide sequence ID" value="NZ_QGDQ01000007.1"/>
</dbReference>
<sequence>MKPDHARELEALLARSDIALAAIDDIGFRVPWPEALPPAGERAVPLPPSRSTLLDVLVPSDAAAVAQAWERRGEGRVAVTVHLREDPRIEAELIFFDTLDSVGAVVAVFLPGAESSADGTQAPAAIPREALTTSQGPRNAVVVKSLKAEVLSADARMTLMTGWSEDQLRGMRSSELVHPEDLDRAVRAWLELRNTGRSVRVRVRHLCADGSWLWVELENRYGERDGHPVVVCEMVDLSDEMAAHEAARSTARLFRLLAASLPVGVVLLDDDGAATFASAKALELLGAPTVARLDDVVARFAESHRAQLEAAAADALASERKVVLDAEISPGDATARWCRVEMAHVDDDDGGRGVLVCLTDTTERHELEAELHRRAHTDALTGCANRVGVHEHLGALLRAAPPTSGAACALVFVDLDGFKAVNDELGHAAGDHLLAEVGRRLRSAVRPVDLVGRLGGDEFVVVVTDVEPGELDVLRERLLHDLNDVVDTPAGPARLAASCGAVLSAPGDDVDRLVARADARMYAHKRERACAPDRGHFSI</sequence>
<dbReference type="InterPro" id="IPR013656">
    <property type="entry name" value="PAS_4"/>
</dbReference>
<gene>
    <name evidence="3" type="ORF">BXY45_10745</name>
</gene>
<evidence type="ECO:0000313" key="4">
    <source>
        <dbReference type="Proteomes" id="UP000245469"/>
    </source>
</evidence>
<dbReference type="Pfam" id="PF00990">
    <property type="entry name" value="GGDEF"/>
    <property type="match status" value="1"/>
</dbReference>
<dbReference type="Pfam" id="PF08447">
    <property type="entry name" value="PAS_3"/>
    <property type="match status" value="1"/>
</dbReference>
<name>A0A316AAC0_9ACTN</name>
<reference evidence="3 4" key="1">
    <citation type="submission" date="2018-03" db="EMBL/GenBank/DDBJ databases">
        <title>Genomic Encyclopedia of Archaeal and Bacterial Type Strains, Phase II (KMG-II): from individual species to whole genera.</title>
        <authorList>
            <person name="Goeker M."/>
        </authorList>
    </citation>
    <scope>NUCLEOTIDE SEQUENCE [LARGE SCALE GENOMIC DNA]</scope>
    <source>
        <strain evidence="3 4">DSM 44889</strain>
    </source>
</reference>
<dbReference type="InterPro" id="IPR043128">
    <property type="entry name" value="Rev_trsase/Diguanyl_cyclase"/>
</dbReference>
<organism evidence="3 4">
    <name type="scientific">Quadrisphaera granulorum</name>
    <dbReference type="NCBI Taxonomy" id="317664"/>
    <lineage>
        <taxon>Bacteria</taxon>
        <taxon>Bacillati</taxon>
        <taxon>Actinomycetota</taxon>
        <taxon>Actinomycetes</taxon>
        <taxon>Kineosporiales</taxon>
        <taxon>Kineosporiaceae</taxon>
        <taxon>Quadrisphaera</taxon>
    </lineage>
</organism>
<dbReference type="PANTHER" id="PTHR44757:SF2">
    <property type="entry name" value="BIOFILM ARCHITECTURE MAINTENANCE PROTEIN MBAA"/>
    <property type="match status" value="1"/>
</dbReference>
<keyword evidence="4" id="KW-1185">Reference proteome</keyword>
<comment type="caution">
    <text evidence="3">The sequence shown here is derived from an EMBL/GenBank/DDBJ whole genome shotgun (WGS) entry which is preliminary data.</text>
</comment>